<dbReference type="STRING" id="1526658.BHK69_13680"/>
<evidence type="ECO:0000259" key="4">
    <source>
        <dbReference type="PROSITE" id="PS51077"/>
    </source>
</evidence>
<keyword evidence="2" id="KW-0238">DNA-binding</keyword>
<keyword evidence="3" id="KW-0804">Transcription</keyword>
<evidence type="ECO:0000259" key="5">
    <source>
        <dbReference type="PROSITE" id="PS51078"/>
    </source>
</evidence>
<dbReference type="InterPro" id="IPR050707">
    <property type="entry name" value="HTH_MetabolicPath_Reg"/>
</dbReference>
<dbReference type="Proteomes" id="UP000094969">
    <property type="component" value="Chromosome"/>
</dbReference>
<dbReference type="GO" id="GO:0003700">
    <property type="term" value="F:DNA-binding transcription factor activity"/>
    <property type="evidence" value="ECO:0007669"/>
    <property type="project" value="TreeGrafter"/>
</dbReference>
<dbReference type="PROSITE" id="PS51077">
    <property type="entry name" value="HTH_ICLR"/>
    <property type="match status" value="1"/>
</dbReference>
<keyword evidence="7" id="KW-1185">Reference proteome</keyword>
<evidence type="ECO:0000256" key="3">
    <source>
        <dbReference type="ARBA" id="ARBA00023163"/>
    </source>
</evidence>
<feature type="domain" description="IclR-ED" evidence="5">
    <location>
        <begin position="64"/>
        <end position="251"/>
    </location>
</feature>
<dbReference type="Gene3D" id="1.10.10.10">
    <property type="entry name" value="Winged helix-like DNA-binding domain superfamily/Winged helix DNA-binding domain"/>
    <property type="match status" value="1"/>
</dbReference>
<dbReference type="EMBL" id="CP017147">
    <property type="protein sequence ID" value="AOO81372.1"/>
    <property type="molecule type" value="Genomic_DNA"/>
</dbReference>
<feature type="domain" description="HTH iclR-type" evidence="4">
    <location>
        <begin position="1"/>
        <end position="63"/>
    </location>
</feature>
<dbReference type="PANTHER" id="PTHR30136">
    <property type="entry name" value="HELIX-TURN-HELIX TRANSCRIPTIONAL REGULATOR, ICLR FAMILY"/>
    <property type="match status" value="1"/>
</dbReference>
<dbReference type="SMART" id="SM00346">
    <property type="entry name" value="HTH_ICLR"/>
    <property type="match status" value="1"/>
</dbReference>
<evidence type="ECO:0000313" key="6">
    <source>
        <dbReference type="EMBL" id="AOO81372.1"/>
    </source>
</evidence>
<evidence type="ECO:0008006" key="8">
    <source>
        <dbReference type="Google" id="ProtNLM"/>
    </source>
</evidence>
<dbReference type="AlphaFoldDB" id="A0A1D7U1Z1"/>
<dbReference type="RefSeq" id="WP_069690586.1">
    <property type="nucleotide sequence ID" value="NZ_CP017147.1"/>
</dbReference>
<dbReference type="SUPFAM" id="SSF46785">
    <property type="entry name" value="Winged helix' DNA-binding domain"/>
    <property type="match status" value="1"/>
</dbReference>
<dbReference type="GO" id="GO:0045892">
    <property type="term" value="P:negative regulation of DNA-templated transcription"/>
    <property type="evidence" value="ECO:0007669"/>
    <property type="project" value="TreeGrafter"/>
</dbReference>
<dbReference type="GO" id="GO:0003677">
    <property type="term" value="F:DNA binding"/>
    <property type="evidence" value="ECO:0007669"/>
    <property type="project" value="UniProtKB-KW"/>
</dbReference>
<reference evidence="6 7" key="1">
    <citation type="journal article" date="2015" name="Antonie Van Leeuwenhoek">
        <title>Bosea vaviloviae sp. nov., a new species of slow-growing rhizobia isolated from nodules of the relict species Vavilovia formosa (Stev.) Fed.</title>
        <authorList>
            <person name="Safronova V.I."/>
            <person name="Kuznetsova I.G."/>
            <person name="Sazanova A.L."/>
            <person name="Kimeklis A.K."/>
            <person name="Belimov A.A."/>
            <person name="Andronov E.E."/>
            <person name="Pinaev A.G."/>
            <person name="Chizhevskaya E.P."/>
            <person name="Pukhaev A.R."/>
            <person name="Popov K.P."/>
            <person name="Willems A."/>
            <person name="Tikhonovich I.A."/>
        </authorList>
    </citation>
    <scope>NUCLEOTIDE SEQUENCE [LARGE SCALE GENOMIC DNA]</scope>
    <source>
        <strain evidence="6 7">Vaf18</strain>
    </source>
</reference>
<dbReference type="Gene3D" id="3.30.450.40">
    <property type="match status" value="1"/>
</dbReference>
<evidence type="ECO:0000256" key="2">
    <source>
        <dbReference type="ARBA" id="ARBA00023125"/>
    </source>
</evidence>
<proteinExistence type="predicted"/>
<dbReference type="SUPFAM" id="SSF55781">
    <property type="entry name" value="GAF domain-like"/>
    <property type="match status" value="1"/>
</dbReference>
<dbReference type="InterPro" id="IPR005471">
    <property type="entry name" value="Tscrpt_reg_IclR_N"/>
</dbReference>
<dbReference type="PANTHER" id="PTHR30136:SF35">
    <property type="entry name" value="HTH-TYPE TRANSCRIPTIONAL REGULATOR RV1719"/>
    <property type="match status" value="1"/>
</dbReference>
<keyword evidence="1" id="KW-0805">Transcription regulation</keyword>
<dbReference type="Pfam" id="PF01614">
    <property type="entry name" value="IclR_C"/>
    <property type="match status" value="1"/>
</dbReference>
<dbReference type="InterPro" id="IPR029016">
    <property type="entry name" value="GAF-like_dom_sf"/>
</dbReference>
<dbReference type="PROSITE" id="PS51078">
    <property type="entry name" value="ICLR_ED"/>
    <property type="match status" value="1"/>
</dbReference>
<dbReference type="InterPro" id="IPR036390">
    <property type="entry name" value="WH_DNA-bd_sf"/>
</dbReference>
<sequence>MSSRIRALAILELLAQFPSGLALRDIAARLAIPVSATDRLLAGLADGDFVTIDQGSGLIRLRVRLAALGLAYLGASGITDLVQPILDDLAKRTGELVRLAVVEGDRLTWVAKSQSTRSGLFYTPDTGTEVYLPATANGQAWLACLPNSEVQRLVEKQGIKTSGVGPNAPNDIVSLRSQVEIARAQNFATVTEAYEIGTSAIATAIRRRGQGTPVGTVSVAGPTIRMTASRMAEISPWLLSSAEELGAASASSPLFAFP</sequence>
<organism evidence="6 7">
    <name type="scientific">Bosea vaviloviae</name>
    <dbReference type="NCBI Taxonomy" id="1526658"/>
    <lineage>
        <taxon>Bacteria</taxon>
        <taxon>Pseudomonadati</taxon>
        <taxon>Pseudomonadota</taxon>
        <taxon>Alphaproteobacteria</taxon>
        <taxon>Hyphomicrobiales</taxon>
        <taxon>Boseaceae</taxon>
        <taxon>Bosea</taxon>
    </lineage>
</organism>
<dbReference type="InterPro" id="IPR014757">
    <property type="entry name" value="Tscrpt_reg_IclR_C"/>
</dbReference>
<evidence type="ECO:0000313" key="7">
    <source>
        <dbReference type="Proteomes" id="UP000094969"/>
    </source>
</evidence>
<evidence type="ECO:0000256" key="1">
    <source>
        <dbReference type="ARBA" id="ARBA00023015"/>
    </source>
</evidence>
<dbReference type="InterPro" id="IPR036388">
    <property type="entry name" value="WH-like_DNA-bd_sf"/>
</dbReference>
<dbReference type="Pfam" id="PF09339">
    <property type="entry name" value="HTH_IclR"/>
    <property type="match status" value="1"/>
</dbReference>
<accession>A0A1D7U1Z1</accession>
<dbReference type="KEGG" id="bvv:BHK69_13680"/>
<name>A0A1D7U1Z1_9HYPH</name>
<gene>
    <name evidence="6" type="ORF">BHK69_13680</name>
</gene>
<protein>
    <recommendedName>
        <fullName evidence="8">IclR family transcriptional regulator</fullName>
    </recommendedName>
</protein>
<dbReference type="OrthoDB" id="9807558at2"/>